<accession>A0ABV4CCF0</accession>
<dbReference type="EMBL" id="JBGEDP010000001">
    <property type="protein sequence ID" value="MEY8018493.1"/>
    <property type="molecule type" value="Genomic_DNA"/>
</dbReference>
<dbReference type="RefSeq" id="WP_369741104.1">
    <property type="nucleotide sequence ID" value="NZ_JBGEDP010000001.1"/>
</dbReference>
<dbReference type="SUPFAM" id="SSF54637">
    <property type="entry name" value="Thioesterase/thiol ester dehydrase-isomerase"/>
    <property type="match status" value="2"/>
</dbReference>
<dbReference type="PANTHER" id="PTHR43664:SF1">
    <property type="entry name" value="BETA-METHYLMALYL-COA DEHYDRATASE"/>
    <property type="match status" value="1"/>
</dbReference>
<dbReference type="InterPro" id="IPR052342">
    <property type="entry name" value="MCH/BMMD"/>
</dbReference>
<protein>
    <submittedName>
        <fullName evidence="1">MaoC family dehydratase</fullName>
    </submittedName>
</protein>
<dbReference type="InterPro" id="IPR016790">
    <property type="entry name" value="Thiol_ester_hydratase_Rv0216"/>
</dbReference>
<dbReference type="Gene3D" id="3.10.129.10">
    <property type="entry name" value="Hotdog Thioesterase"/>
    <property type="match status" value="2"/>
</dbReference>
<dbReference type="PIRSF" id="PIRSF021494">
    <property type="entry name" value="Rv0216_prd"/>
    <property type="match status" value="1"/>
</dbReference>
<sequence>MTYVGTREGGPYFDDLSVGQVFDWAPAATLSPGLAAAHQAIVGDRLRLSLDGALCTAVTGEPGPLAHPALVCDVAIGQSTVATQRVKANLFYRGLMFHRFPVVGDTIYTRTEVVGLRANSVKPGRAPTGMAALRMITIDHAERVVLDFYRCAMLPASPGWTPPAEPGDDLSAIGADVPQASGPTVHWDGDVFRKMVPGPHFDAGLAGAVLHSTGDVVSSAPELARLTLNIAAAHHDSRIGGRRLVYGGHTIGLAFAQASRLLPNLATVLGWQSCDHTGPVYEGDTLYSELQVESAEPAGDGGVLGLRSLVYAAGDTEGEPDRPVLDWRFSALHF</sequence>
<organism evidence="1 2">
    <name type="scientific">Mycobacterium servetii</name>
    <dbReference type="NCBI Taxonomy" id="3237418"/>
    <lineage>
        <taxon>Bacteria</taxon>
        <taxon>Bacillati</taxon>
        <taxon>Actinomycetota</taxon>
        <taxon>Actinomycetes</taxon>
        <taxon>Mycobacteriales</taxon>
        <taxon>Mycobacteriaceae</taxon>
        <taxon>Mycobacterium</taxon>
    </lineage>
</organism>
<name>A0ABV4CCF0_9MYCO</name>
<gene>
    <name evidence="1" type="ORF">AB8998_27775</name>
</gene>
<dbReference type="PANTHER" id="PTHR43664">
    <property type="entry name" value="MONOAMINE OXIDASE-RELATED"/>
    <property type="match status" value="1"/>
</dbReference>
<evidence type="ECO:0000313" key="2">
    <source>
        <dbReference type="Proteomes" id="UP001564760"/>
    </source>
</evidence>
<evidence type="ECO:0000313" key="1">
    <source>
        <dbReference type="EMBL" id="MEY8018493.1"/>
    </source>
</evidence>
<dbReference type="Proteomes" id="UP001564760">
    <property type="component" value="Unassembled WGS sequence"/>
</dbReference>
<proteinExistence type="predicted"/>
<comment type="caution">
    <text evidence="1">The sequence shown here is derived from an EMBL/GenBank/DDBJ whole genome shotgun (WGS) entry which is preliminary data.</text>
</comment>
<dbReference type="CDD" id="cd03451">
    <property type="entry name" value="FkbR2"/>
    <property type="match status" value="1"/>
</dbReference>
<dbReference type="InterPro" id="IPR029069">
    <property type="entry name" value="HotDog_dom_sf"/>
</dbReference>
<reference evidence="1 2" key="1">
    <citation type="submission" date="2024-08" db="EMBL/GenBank/DDBJ databases">
        <title>Mycobacterium servetensis sp. nov., a novel rapid-growing mycobacterial species recovered from a human patient in Zaragoza, Spain.</title>
        <authorList>
            <person name="Tristancho-Baro A.I."/>
            <person name="Buenestado-Serrano S."/>
            <person name="Garcia De Viedma D."/>
            <person name="Milagro-Beamonte A."/>
            <person name="Burillo N."/>
            <person name="Sanz S."/>
            <person name="Lopez-Calleja A.I."/>
            <person name="Penas-Utrilla D."/>
            <person name="Guardingo M."/>
            <person name="Garcia M.J."/>
            <person name="Vinuelas-Bayon J."/>
        </authorList>
    </citation>
    <scope>NUCLEOTIDE SEQUENCE [LARGE SCALE GENOMIC DNA]</scope>
    <source>
        <strain evidence="2">HUMS_12744610</strain>
    </source>
</reference>
<keyword evidence="2" id="KW-1185">Reference proteome</keyword>